<accession>A0A410YDQ8</accession>
<keyword evidence="2" id="KW-1185">Reference proteome</keyword>
<protein>
    <submittedName>
        <fullName evidence="1">Uncharacterized protein</fullName>
    </submittedName>
</protein>
<dbReference type="EMBL" id="CP031933">
    <property type="protein sequence ID" value="QAV52518.1"/>
    <property type="molecule type" value="Genomic_DNA"/>
</dbReference>
<gene>
    <name evidence="1" type="ORF">D1B17_12740</name>
</gene>
<sequence length="61" mass="6829">MISVVVLLKMSLGKISSAQCPFRKIGIHGKNSNILRMRKEMRKALLNSITFSGKQKRGTLI</sequence>
<dbReference type="RefSeq" id="WP_166806620.1">
    <property type="nucleotide sequence ID" value="NZ_CP031933.2"/>
</dbReference>
<reference evidence="2" key="1">
    <citation type="submission" date="2018-08" db="EMBL/GenBank/DDBJ databases">
        <title>Genome of Lactobacillus sp. HBUAS52074.</title>
        <authorList>
            <person name="Guo Z."/>
            <person name="Zhang Z.D."/>
        </authorList>
    </citation>
    <scope>NUCLEOTIDE SEQUENCE [LARGE SCALE GENOMIC DNA]</scope>
    <source>
        <strain evidence="2">HBUAS52074</strain>
    </source>
</reference>
<proteinExistence type="predicted"/>
<evidence type="ECO:0000313" key="1">
    <source>
        <dbReference type="EMBL" id="QAV52518.1"/>
    </source>
</evidence>
<evidence type="ECO:0000313" key="2">
    <source>
        <dbReference type="Proteomes" id="UP000267208"/>
    </source>
</evidence>
<dbReference type="Proteomes" id="UP000267208">
    <property type="component" value="Chromosome"/>
</dbReference>
<organism evidence="1 2">
    <name type="scientific">Companilactobacillus zhachilii</name>
    <dbReference type="NCBI Taxonomy" id="2304606"/>
    <lineage>
        <taxon>Bacteria</taxon>
        <taxon>Bacillati</taxon>
        <taxon>Bacillota</taxon>
        <taxon>Bacilli</taxon>
        <taxon>Lactobacillales</taxon>
        <taxon>Lactobacillaceae</taxon>
        <taxon>Companilactobacillus</taxon>
    </lineage>
</organism>
<name>A0A410YDQ8_9LACO</name>
<dbReference type="AlphaFoldDB" id="A0A410YDQ8"/>
<dbReference type="KEGG" id="lzh:D1B17_12740"/>